<gene>
    <name evidence="1" type="ORF">SDC9_125358</name>
</gene>
<comment type="caution">
    <text evidence="1">The sequence shown here is derived from an EMBL/GenBank/DDBJ whole genome shotgun (WGS) entry which is preliminary data.</text>
</comment>
<proteinExistence type="predicted"/>
<evidence type="ECO:0000313" key="1">
    <source>
        <dbReference type="EMBL" id="MPM78347.1"/>
    </source>
</evidence>
<protein>
    <submittedName>
        <fullName evidence="1">Uncharacterized protein</fullName>
    </submittedName>
</protein>
<sequence>MIIVIVAITPKASGANSRARIILVIGLTILEKSSVNVDHLAALINLLFKLLSFMYNRS</sequence>
<accession>A0A645CN55</accession>
<organism evidence="1">
    <name type="scientific">bioreactor metagenome</name>
    <dbReference type="NCBI Taxonomy" id="1076179"/>
    <lineage>
        <taxon>unclassified sequences</taxon>
        <taxon>metagenomes</taxon>
        <taxon>ecological metagenomes</taxon>
    </lineage>
</organism>
<name>A0A645CN55_9ZZZZ</name>
<dbReference type="AlphaFoldDB" id="A0A645CN55"/>
<reference evidence="1" key="1">
    <citation type="submission" date="2019-08" db="EMBL/GenBank/DDBJ databases">
        <authorList>
            <person name="Kucharzyk K."/>
            <person name="Murdoch R.W."/>
            <person name="Higgins S."/>
            <person name="Loffler F."/>
        </authorList>
    </citation>
    <scope>NUCLEOTIDE SEQUENCE</scope>
</reference>
<dbReference type="EMBL" id="VSSQ01028580">
    <property type="protein sequence ID" value="MPM78347.1"/>
    <property type="molecule type" value="Genomic_DNA"/>
</dbReference>